<dbReference type="KEGG" id="ttf:THTE_3640"/>
<name>A0A286RJU6_9BACT</name>
<dbReference type="InterPro" id="IPR001173">
    <property type="entry name" value="Glyco_trans_2-like"/>
</dbReference>
<dbReference type="RefSeq" id="WP_095416071.1">
    <property type="nucleotide sequence ID" value="NZ_CP018477.1"/>
</dbReference>
<protein>
    <submittedName>
        <fullName evidence="3">Glycosyl transferase family 2</fullName>
    </submittedName>
</protein>
<keyword evidence="3" id="KW-0808">Transferase</keyword>
<dbReference type="SUPFAM" id="SSF53448">
    <property type="entry name" value="Nucleotide-diphospho-sugar transferases"/>
    <property type="match status" value="1"/>
</dbReference>
<dbReference type="Gene3D" id="3.90.550.10">
    <property type="entry name" value="Spore Coat Polysaccharide Biosynthesis Protein SpsA, Chain A"/>
    <property type="match status" value="1"/>
</dbReference>
<organism evidence="3 4">
    <name type="scientific">Thermogutta terrifontis</name>
    <dbReference type="NCBI Taxonomy" id="1331910"/>
    <lineage>
        <taxon>Bacteria</taxon>
        <taxon>Pseudomonadati</taxon>
        <taxon>Planctomycetota</taxon>
        <taxon>Planctomycetia</taxon>
        <taxon>Pirellulales</taxon>
        <taxon>Thermoguttaceae</taxon>
        <taxon>Thermogutta</taxon>
    </lineage>
</organism>
<evidence type="ECO:0000313" key="3">
    <source>
        <dbReference type="EMBL" id="ASV76241.1"/>
    </source>
</evidence>
<dbReference type="OrthoDB" id="9815923at2"/>
<reference evidence="3 4" key="1">
    <citation type="journal article" name="Front. Microbiol.">
        <title>Sugar Metabolism of the First Thermophilic Planctomycete Thermogutta terrifontis: Comparative Genomic and Transcriptomic Approaches.</title>
        <authorList>
            <person name="Elcheninov A.G."/>
            <person name="Menzel P."/>
            <person name="Gudbergsdottir S.R."/>
            <person name="Slesarev A.I."/>
            <person name="Kadnikov V.V."/>
            <person name="Krogh A."/>
            <person name="Bonch-Osmolovskaya E.A."/>
            <person name="Peng X."/>
            <person name="Kublanov I.V."/>
        </authorList>
    </citation>
    <scope>NUCLEOTIDE SEQUENCE [LARGE SCALE GENOMIC DNA]</scope>
    <source>
        <strain evidence="3 4">R1</strain>
    </source>
</reference>
<feature type="domain" description="Glycosyltransferase 2-like" evidence="2">
    <location>
        <begin position="7"/>
        <end position="138"/>
    </location>
</feature>
<sequence length="302" mass="34095">MHRPPISVVIPCKDEEHHLAACVQSVLGWADEILIADSGSTDKTLAIAHDFCTAHPRLCRLIQREFISFGSFKGWAVNQCRHDWVLVLDADERMTPALRREIDKVLSKSDCPDAFLVGFDHYYLGYRIRHGAWNHKVVRLFRKSVANYDAGAIHEKVVVSTGRVGILQGRLEHWTCTCLDRWYQKKNRYSTVGALEKWKRGKRARLWDLTLRPITAFVKSFIVKMGFLDGMGGFLVAVDNAVTTFQTYLKLWAIAHPRTAELTRGSSAAENDAFAHLPKRSDVTFDTGIGADSSSRVELAHS</sequence>
<gene>
    <name evidence="3" type="ORF">THTE_3640</name>
</gene>
<dbReference type="GO" id="GO:0016740">
    <property type="term" value="F:transferase activity"/>
    <property type="evidence" value="ECO:0007669"/>
    <property type="project" value="UniProtKB-KW"/>
</dbReference>
<evidence type="ECO:0000313" key="4">
    <source>
        <dbReference type="Proteomes" id="UP000215086"/>
    </source>
</evidence>
<dbReference type="PANTHER" id="PTHR43630">
    <property type="entry name" value="POLY-BETA-1,6-N-ACETYL-D-GLUCOSAMINE SYNTHASE"/>
    <property type="match status" value="1"/>
</dbReference>
<dbReference type="CDD" id="cd02511">
    <property type="entry name" value="Beta4Glucosyltransferase"/>
    <property type="match status" value="1"/>
</dbReference>
<comment type="similarity">
    <text evidence="1">Belongs to the glycosyltransferase 2 family. WaaE/KdtX subfamily.</text>
</comment>
<dbReference type="InterPro" id="IPR029044">
    <property type="entry name" value="Nucleotide-diphossugar_trans"/>
</dbReference>
<evidence type="ECO:0000256" key="1">
    <source>
        <dbReference type="ARBA" id="ARBA00038494"/>
    </source>
</evidence>
<evidence type="ECO:0000259" key="2">
    <source>
        <dbReference type="Pfam" id="PF00535"/>
    </source>
</evidence>
<dbReference type="AlphaFoldDB" id="A0A286RJU6"/>
<dbReference type="EMBL" id="CP018477">
    <property type="protein sequence ID" value="ASV76241.1"/>
    <property type="molecule type" value="Genomic_DNA"/>
</dbReference>
<dbReference type="Proteomes" id="UP000215086">
    <property type="component" value="Chromosome"/>
</dbReference>
<proteinExistence type="inferred from homology"/>
<dbReference type="Pfam" id="PF00535">
    <property type="entry name" value="Glycos_transf_2"/>
    <property type="match status" value="1"/>
</dbReference>
<keyword evidence="4" id="KW-1185">Reference proteome</keyword>
<dbReference type="PANTHER" id="PTHR43630:SF2">
    <property type="entry name" value="GLYCOSYLTRANSFERASE"/>
    <property type="match status" value="1"/>
</dbReference>
<accession>A0A286RJU6</accession>